<evidence type="ECO:0000256" key="1">
    <source>
        <dbReference type="SAM" id="MobiDB-lite"/>
    </source>
</evidence>
<dbReference type="EMBL" id="JAQNDN010000022">
    <property type="protein sequence ID" value="MDC0673167.1"/>
    <property type="molecule type" value="Genomic_DNA"/>
</dbReference>
<sequence>MNASPRLRRPTGLERLRRWPPGAPLRYPPTMLPYYVARGRWTAFTLLIACSFDGSGLVSVGEPTSTTTNGDTSTVTAEPETATNAQPTTTTGPGGSESDGATMSTTTPVDPTVDPSTTTTTTTDTTTTGPDTTTTTSTGPDTTDTSTTSTDTSTSTGPDTTTGPMCMDPGPEPNEAEDESIDLGDQHCKDPPKKFSGMLDGDTDVDWFRFFGDFSGNSCNDNDPDGTASIIVNTDGPLEVCMFADCDIDGDTVFTCPNGTTSTLSLEGRKGCCGTGSMNYSINCQAGGDESAMLYVRLRNGPADACLEYEVEYNFHVP</sequence>
<comment type="caution">
    <text evidence="2">The sequence shown here is derived from an EMBL/GenBank/DDBJ whole genome shotgun (WGS) entry which is preliminary data.</text>
</comment>
<proteinExistence type="predicted"/>
<name>A0ABT5BGG1_9BACT</name>
<feature type="compositionally biased region" description="Low complexity" evidence="1">
    <location>
        <begin position="104"/>
        <end position="164"/>
    </location>
</feature>
<accession>A0ABT5BGG1</accession>
<keyword evidence="3" id="KW-1185">Reference proteome</keyword>
<reference evidence="2 3" key="1">
    <citation type="submission" date="2022-11" db="EMBL/GenBank/DDBJ databases">
        <title>Minimal conservation of predation-associated metabolite biosynthetic gene clusters underscores biosynthetic potential of Myxococcota including descriptions for ten novel species: Archangium lansinium sp. nov., Myxococcus landrumus sp. nov., Nannocystis bai.</title>
        <authorList>
            <person name="Ahearne A."/>
            <person name="Stevens C."/>
            <person name="Dowd S."/>
        </authorList>
    </citation>
    <scope>NUCLEOTIDE SEQUENCE [LARGE SCALE GENOMIC DNA]</scope>
    <source>
        <strain evidence="2 3">NCELM</strain>
    </source>
</reference>
<evidence type="ECO:0000313" key="2">
    <source>
        <dbReference type="EMBL" id="MDC0673167.1"/>
    </source>
</evidence>
<gene>
    <name evidence="2" type="ORF">POL58_35770</name>
</gene>
<feature type="compositionally biased region" description="Low complexity" evidence="1">
    <location>
        <begin position="64"/>
        <end position="91"/>
    </location>
</feature>
<dbReference type="RefSeq" id="WP_272005776.1">
    <property type="nucleotide sequence ID" value="NZ_JAQNDN010000022.1"/>
</dbReference>
<feature type="region of interest" description="Disordered" evidence="1">
    <location>
        <begin position="61"/>
        <end position="189"/>
    </location>
</feature>
<organism evidence="2 3">
    <name type="scientific">Nannocystis radixulma</name>
    <dbReference type="NCBI Taxonomy" id="2995305"/>
    <lineage>
        <taxon>Bacteria</taxon>
        <taxon>Pseudomonadati</taxon>
        <taxon>Myxococcota</taxon>
        <taxon>Polyangia</taxon>
        <taxon>Nannocystales</taxon>
        <taxon>Nannocystaceae</taxon>
        <taxon>Nannocystis</taxon>
    </lineage>
</organism>
<protein>
    <submittedName>
        <fullName evidence="2">Uncharacterized protein</fullName>
    </submittedName>
</protein>
<evidence type="ECO:0000313" key="3">
    <source>
        <dbReference type="Proteomes" id="UP001217838"/>
    </source>
</evidence>
<dbReference type="Proteomes" id="UP001217838">
    <property type="component" value="Unassembled WGS sequence"/>
</dbReference>